<keyword evidence="8" id="KW-1185">Reference proteome</keyword>
<evidence type="ECO:0000313" key="8">
    <source>
        <dbReference type="Proteomes" id="UP000824890"/>
    </source>
</evidence>
<feature type="domain" description="Strictosidine synthase conserved region" evidence="6">
    <location>
        <begin position="729"/>
        <end position="817"/>
    </location>
</feature>
<dbReference type="EMBL" id="JAGKQM010000007">
    <property type="protein sequence ID" value="KAH0920095.1"/>
    <property type="molecule type" value="Genomic_DNA"/>
</dbReference>
<comment type="caution">
    <text evidence="7">The sequence shown here is derived from an EMBL/GenBank/DDBJ whole genome shotgun (WGS) entry which is preliminary data.</text>
</comment>
<sequence length="1081" mass="114592">MNINKAKNTMTSSVFLISLLLLSLSSAVFSDDASFQKLPIPGKRSGPEAFAFDTIGKAFFTGVSGGKILKYTADKGFEDFAEITTTSNSSWCNGIIGTALAGKCGRPAGIAFNPKTGDLYVADAPLGLHVIPPAGGLATKIADSVDGKPFKFLDGLDVDPTTGVVYFTSFSSKFSPSEVLIAVGLKDASGKLFKYDPATKAVTVLMEGISGGAGCAVSSDGSFVLVTEFIKSNIKRYWITGPKAGSTEDVTSSVSNPDNIKRIGATGNFWVASVKNKVVVPTDPSAVKIDYNGKVLQTISLKNEFGDTLLIMTLSIFLISLLSLSPVVFSDDASFQKLPVPGNRSGTEAFAIDSTGKGFYTGVSGGKILSYTPGKGYIEFAYMTKSSKSQWCDGALGTANAGKCGRPAGLAFNDITRELYVADAVLGLHVVHAVFGSMAKKIADSVDGKPFVFLDGLDVDNTTGVVYFTSFSSKFSAGDVLKAVASKDATGKLFKYDPAKKVVTVLLEGLSGSAGCAVSSDGSFVLVGQFTKSNIKRYWIKGPKAGSSEDFTNAVSNPDNIKRIGSTGNFWVASVVSTATGITNPSAVKVNSDGKVLQTISLKDEFGDTLKIPLPPRASGPEAFAFDSHGGGPYTGVSGGKILKYQGPKLGFTEFAYITSIANKSLCDKAVGTFLGNICGRPVGLAFNEITGDLYIADAFLGLYLVSRRGGQAKRLADSAGGSPFKFLDGLDVDPVTGSVYFTSFSTRFGPSQLVLAVAVNDATGRFFRYDPKTKSVTVLLSGLSGSAGCAVSSDGEFVLVGEFLRNRILRYWIKGPKANTWEIFVPSIPGPDNIRKTDGGDFWIASNSVKLIVVPTEPSAVKVNAGGEIIRRMSLGEYYGDTLVSEVNEYKSVVYVGTLTTNFVGNIFKKNMTVRVSSLHNSSSSLRLDVVGLSEGEGVSAGAMILLRQSSTGLSLAKEIAEMERATARKKTVVIETFLCNGSSEGLESSERAELGRVRREHQLDHESEHPYRSRLYLVLLLPSCQPKKVTEQNISLEKALENSNTGKDIQASILTKLLYSGKADMHAVPTSQIVQLPLA</sequence>
<proteinExistence type="inferred from homology"/>
<dbReference type="PANTHER" id="PTHR10426">
    <property type="entry name" value="STRICTOSIDINE SYNTHASE-RELATED"/>
    <property type="match status" value="1"/>
</dbReference>
<feature type="domain" description="Strictosidine synthase conserved region" evidence="6">
    <location>
        <begin position="154"/>
        <end position="241"/>
    </location>
</feature>
<protein>
    <recommendedName>
        <fullName evidence="6">Strictosidine synthase conserved region domain-containing protein</fullName>
    </recommendedName>
</protein>
<keyword evidence="4" id="KW-0325">Glycoprotein</keyword>
<gene>
    <name evidence="7" type="ORF">HID58_027755</name>
</gene>
<dbReference type="PANTHER" id="PTHR10426:SF102">
    <property type="entry name" value="PROTEIN STRICTOSIDINE SYNTHASE-LIKE 11"/>
    <property type="match status" value="1"/>
</dbReference>
<comment type="subcellular location">
    <subcellularLocation>
        <location evidence="1">Vacuole</location>
    </subcellularLocation>
</comment>
<evidence type="ECO:0000256" key="5">
    <source>
        <dbReference type="SAM" id="SignalP"/>
    </source>
</evidence>
<organism evidence="7 8">
    <name type="scientific">Brassica napus</name>
    <name type="common">Rape</name>
    <dbReference type="NCBI Taxonomy" id="3708"/>
    <lineage>
        <taxon>Eukaryota</taxon>
        <taxon>Viridiplantae</taxon>
        <taxon>Streptophyta</taxon>
        <taxon>Embryophyta</taxon>
        <taxon>Tracheophyta</taxon>
        <taxon>Spermatophyta</taxon>
        <taxon>Magnoliopsida</taxon>
        <taxon>eudicotyledons</taxon>
        <taxon>Gunneridae</taxon>
        <taxon>Pentapetalae</taxon>
        <taxon>rosids</taxon>
        <taxon>malvids</taxon>
        <taxon>Brassicales</taxon>
        <taxon>Brassicaceae</taxon>
        <taxon>Brassiceae</taxon>
        <taxon>Brassica</taxon>
    </lineage>
</organism>
<name>A0ABQ8CUS2_BRANA</name>
<dbReference type="SUPFAM" id="SSF63829">
    <property type="entry name" value="Calcium-dependent phosphotriesterase"/>
    <property type="match status" value="3"/>
</dbReference>
<dbReference type="Proteomes" id="UP000824890">
    <property type="component" value="Unassembled WGS sequence"/>
</dbReference>
<feature type="domain" description="Strictosidine synthase conserved region" evidence="6">
    <location>
        <begin position="455"/>
        <end position="543"/>
    </location>
</feature>
<evidence type="ECO:0000313" key="7">
    <source>
        <dbReference type="EMBL" id="KAH0920095.1"/>
    </source>
</evidence>
<dbReference type="Pfam" id="PF03088">
    <property type="entry name" value="Str_synth"/>
    <property type="match status" value="3"/>
</dbReference>
<evidence type="ECO:0000259" key="6">
    <source>
        <dbReference type="Pfam" id="PF03088"/>
    </source>
</evidence>
<reference evidence="7 8" key="1">
    <citation type="submission" date="2021-05" db="EMBL/GenBank/DDBJ databases">
        <title>Genome Assembly of Synthetic Allotetraploid Brassica napus Reveals Homoeologous Exchanges between Subgenomes.</title>
        <authorList>
            <person name="Davis J.T."/>
        </authorList>
    </citation>
    <scope>NUCLEOTIDE SEQUENCE [LARGE SCALE GENOMIC DNA]</scope>
    <source>
        <strain evidence="8">cv. Da-Ae</strain>
        <tissue evidence="7">Seedling</tissue>
    </source>
</reference>
<evidence type="ECO:0000256" key="3">
    <source>
        <dbReference type="ARBA" id="ARBA00022554"/>
    </source>
</evidence>
<evidence type="ECO:0000256" key="4">
    <source>
        <dbReference type="ARBA" id="ARBA00023180"/>
    </source>
</evidence>
<dbReference type="InterPro" id="IPR011042">
    <property type="entry name" value="6-blade_b-propeller_TolB-like"/>
</dbReference>
<evidence type="ECO:0000256" key="2">
    <source>
        <dbReference type="ARBA" id="ARBA00009191"/>
    </source>
</evidence>
<feature type="chain" id="PRO_5045481773" description="Strictosidine synthase conserved region domain-containing protein" evidence="5">
    <location>
        <begin position="28"/>
        <end position="1081"/>
    </location>
</feature>
<feature type="signal peptide" evidence="5">
    <location>
        <begin position="1"/>
        <end position="27"/>
    </location>
</feature>
<comment type="similarity">
    <text evidence="2">Belongs to the strictosidine synthase family.</text>
</comment>
<evidence type="ECO:0000256" key="1">
    <source>
        <dbReference type="ARBA" id="ARBA00004116"/>
    </source>
</evidence>
<keyword evidence="3" id="KW-0926">Vacuole</keyword>
<keyword evidence="5" id="KW-0732">Signal</keyword>
<dbReference type="Gene3D" id="2.120.10.30">
    <property type="entry name" value="TolB, C-terminal domain"/>
    <property type="match status" value="3"/>
</dbReference>
<accession>A0ABQ8CUS2</accession>
<dbReference type="InterPro" id="IPR018119">
    <property type="entry name" value="Strictosidine_synth_cons-reg"/>
</dbReference>